<dbReference type="OrthoDB" id="5580261at2759"/>
<evidence type="ECO:0000313" key="2">
    <source>
        <dbReference type="Proteomes" id="UP000193411"/>
    </source>
</evidence>
<evidence type="ECO:0000313" key="1">
    <source>
        <dbReference type="EMBL" id="ORZ32295.1"/>
    </source>
</evidence>
<proteinExistence type="predicted"/>
<protein>
    <submittedName>
        <fullName evidence="1">Uncharacterized protein</fullName>
    </submittedName>
</protein>
<gene>
    <name evidence="1" type="ORF">BCR44DRAFT_1440484</name>
</gene>
<comment type="caution">
    <text evidence="1">The sequence shown here is derived from an EMBL/GenBank/DDBJ whole genome shotgun (WGS) entry which is preliminary data.</text>
</comment>
<reference evidence="1 2" key="1">
    <citation type="submission" date="2016-07" db="EMBL/GenBank/DDBJ databases">
        <title>Pervasive Adenine N6-methylation of Active Genes in Fungi.</title>
        <authorList>
            <consortium name="DOE Joint Genome Institute"/>
            <person name="Mondo S.J."/>
            <person name="Dannebaum R.O."/>
            <person name="Kuo R.C."/>
            <person name="Labutti K."/>
            <person name="Haridas S."/>
            <person name="Kuo A."/>
            <person name="Salamov A."/>
            <person name="Ahrendt S.R."/>
            <person name="Lipzen A."/>
            <person name="Sullivan W."/>
            <person name="Andreopoulos W.B."/>
            <person name="Clum A."/>
            <person name="Lindquist E."/>
            <person name="Daum C."/>
            <person name="Ramamoorthy G.K."/>
            <person name="Gryganskyi A."/>
            <person name="Culley D."/>
            <person name="Magnuson J.K."/>
            <person name="James T.Y."/>
            <person name="O'Malley M.A."/>
            <person name="Stajich J.E."/>
            <person name="Spatafora J.W."/>
            <person name="Visel A."/>
            <person name="Grigoriev I.V."/>
        </authorList>
    </citation>
    <scope>NUCLEOTIDE SEQUENCE [LARGE SCALE GENOMIC DNA]</scope>
    <source>
        <strain evidence="1 2">PL171</strain>
    </source>
</reference>
<dbReference type="AlphaFoldDB" id="A0A1Y2HCQ2"/>
<dbReference type="EMBL" id="MCFL01000048">
    <property type="protein sequence ID" value="ORZ32295.1"/>
    <property type="molecule type" value="Genomic_DNA"/>
</dbReference>
<dbReference type="Proteomes" id="UP000193411">
    <property type="component" value="Unassembled WGS sequence"/>
</dbReference>
<sequence length="51" mass="5683">MVNMVAAYGIVKMMLPLRIGISVFFTPSLAKVLDRVVLPLRKKVRGVIRGK</sequence>
<name>A0A1Y2HCQ2_9FUNG</name>
<accession>A0A1Y2HCQ2</accession>
<keyword evidence="2" id="KW-1185">Reference proteome</keyword>
<organism evidence="1 2">
    <name type="scientific">Catenaria anguillulae PL171</name>
    <dbReference type="NCBI Taxonomy" id="765915"/>
    <lineage>
        <taxon>Eukaryota</taxon>
        <taxon>Fungi</taxon>
        <taxon>Fungi incertae sedis</taxon>
        <taxon>Blastocladiomycota</taxon>
        <taxon>Blastocladiomycetes</taxon>
        <taxon>Blastocladiales</taxon>
        <taxon>Catenariaceae</taxon>
        <taxon>Catenaria</taxon>
    </lineage>
</organism>